<keyword evidence="4 8" id="KW-0012">Acyltransferase</keyword>
<dbReference type="Pfam" id="PF00108">
    <property type="entry name" value="Thiolase_N"/>
    <property type="match status" value="1"/>
</dbReference>
<comment type="similarity">
    <text evidence="1 8">Belongs to the thiolase-like superfamily. Thiolase family.</text>
</comment>
<dbReference type="PIRSF" id="PIRSF000429">
    <property type="entry name" value="Ac-CoA_Ac_transf"/>
    <property type="match status" value="1"/>
</dbReference>
<evidence type="ECO:0000313" key="12">
    <source>
        <dbReference type="Proteomes" id="UP001262032"/>
    </source>
</evidence>
<dbReference type="NCBIfam" id="TIGR01930">
    <property type="entry name" value="AcCoA-C-Actrans"/>
    <property type="match status" value="1"/>
</dbReference>
<dbReference type="CDD" id="cd00751">
    <property type="entry name" value="thiolase"/>
    <property type="match status" value="1"/>
</dbReference>
<dbReference type="InterPro" id="IPR020610">
    <property type="entry name" value="Thiolase_AS"/>
</dbReference>
<dbReference type="GO" id="GO:0003985">
    <property type="term" value="F:acetyl-CoA C-acetyltransferase activity"/>
    <property type="evidence" value="ECO:0007669"/>
    <property type="project" value="UniProtKB-EC"/>
</dbReference>
<evidence type="ECO:0000256" key="2">
    <source>
        <dbReference type="ARBA" id="ARBA00012705"/>
    </source>
</evidence>
<proteinExistence type="inferred from homology"/>
<evidence type="ECO:0000256" key="8">
    <source>
        <dbReference type="RuleBase" id="RU003557"/>
    </source>
</evidence>
<feature type="active site" description="Acyl-thioester intermediate" evidence="7">
    <location>
        <position position="99"/>
    </location>
</feature>
<sequence>MKTETAFRSTDLRDVVIVGAARTAQGRLLGQLATLSAVELGGAAIAGALARAGVPADIVDAVIMGQVLQSGAGQNPARQSAVAAGIPLSAPAVTVNKVCLSGLSAIIEAARMLRLGDATVVVAGGQESMSQAPRLVAGTRTGSAYGALTLVDAAAWDGLTDAFDHEAMGLATDRANSALGISRVSQDAVAVSSHLRAAAAQESGVWAQEIIPVKVPTRKGVLEVSLDEGIRPDASQESLARLRPAFSPTGTVTAGNASPLTDGAAAVVLTTRETAQRHGWDVIAALRAHGQIAGPDTSLPDKPAKAIQTALEREGWTAEELDLVEINEAFASVVSHSGALLGVPDDRINIHGGAIGIGHPIGASGARLVVTAVHELIRREAGRAAVALCGGGGQGDALLLER</sequence>
<dbReference type="SUPFAM" id="SSF53901">
    <property type="entry name" value="Thiolase-like"/>
    <property type="match status" value="2"/>
</dbReference>
<evidence type="ECO:0000256" key="5">
    <source>
        <dbReference type="ARBA" id="ARBA00030755"/>
    </source>
</evidence>
<protein>
    <recommendedName>
        <fullName evidence="6">Probable acetyl-CoA acetyltransferase</fullName>
        <ecNumber evidence="2">2.3.1.9</ecNumber>
    </recommendedName>
    <alternativeName>
        <fullName evidence="5">Acetoacetyl-CoA thiolase</fullName>
    </alternativeName>
</protein>
<evidence type="ECO:0000256" key="6">
    <source>
        <dbReference type="ARBA" id="ARBA00040529"/>
    </source>
</evidence>
<feature type="domain" description="Thiolase C-terminal" evidence="10">
    <location>
        <begin position="282"/>
        <end position="402"/>
    </location>
</feature>
<dbReference type="InterPro" id="IPR020617">
    <property type="entry name" value="Thiolase_C"/>
</dbReference>
<dbReference type="Gene3D" id="3.40.47.10">
    <property type="match status" value="2"/>
</dbReference>
<evidence type="ECO:0000256" key="7">
    <source>
        <dbReference type="PIRSR" id="PIRSR000429-1"/>
    </source>
</evidence>
<dbReference type="PROSITE" id="PS00099">
    <property type="entry name" value="THIOLASE_3"/>
    <property type="match status" value="1"/>
</dbReference>
<organism evidence="11 12">
    <name type="scientific">Pseudarthrobacter oxydans</name>
    <name type="common">Arthrobacter oxydans</name>
    <dbReference type="NCBI Taxonomy" id="1671"/>
    <lineage>
        <taxon>Bacteria</taxon>
        <taxon>Bacillati</taxon>
        <taxon>Actinomycetota</taxon>
        <taxon>Actinomycetes</taxon>
        <taxon>Micrococcales</taxon>
        <taxon>Micrococcaceae</taxon>
        <taxon>Pseudarthrobacter</taxon>
    </lineage>
</organism>
<dbReference type="InterPro" id="IPR016039">
    <property type="entry name" value="Thiolase-like"/>
</dbReference>
<dbReference type="EMBL" id="JAVDWN010000032">
    <property type="protein sequence ID" value="MDR7166205.1"/>
    <property type="molecule type" value="Genomic_DNA"/>
</dbReference>
<evidence type="ECO:0000256" key="4">
    <source>
        <dbReference type="ARBA" id="ARBA00023315"/>
    </source>
</evidence>
<keyword evidence="3 8" id="KW-0808">Transferase</keyword>
<dbReference type="InterPro" id="IPR020616">
    <property type="entry name" value="Thiolase_N"/>
</dbReference>
<dbReference type="InterPro" id="IPR002155">
    <property type="entry name" value="Thiolase"/>
</dbReference>
<dbReference type="Pfam" id="PF02803">
    <property type="entry name" value="Thiolase_C"/>
    <property type="match status" value="1"/>
</dbReference>
<dbReference type="InterPro" id="IPR020615">
    <property type="entry name" value="Thiolase_acyl_enz_int_AS"/>
</dbReference>
<accession>A0AAW8NHI6</accession>
<comment type="caution">
    <text evidence="11">The sequence shown here is derived from an EMBL/GenBank/DDBJ whole genome shotgun (WGS) entry which is preliminary data.</text>
</comment>
<evidence type="ECO:0000256" key="1">
    <source>
        <dbReference type="ARBA" id="ARBA00010982"/>
    </source>
</evidence>
<dbReference type="EC" id="2.3.1.9" evidence="2"/>
<dbReference type="PROSITE" id="PS00098">
    <property type="entry name" value="THIOLASE_1"/>
    <property type="match status" value="1"/>
</dbReference>
<evidence type="ECO:0000256" key="3">
    <source>
        <dbReference type="ARBA" id="ARBA00022679"/>
    </source>
</evidence>
<dbReference type="AlphaFoldDB" id="A0AAW8NHI6"/>
<dbReference type="PANTHER" id="PTHR18919">
    <property type="entry name" value="ACETYL-COA C-ACYLTRANSFERASE"/>
    <property type="match status" value="1"/>
</dbReference>
<feature type="active site" description="Proton acceptor" evidence="7">
    <location>
        <position position="359"/>
    </location>
</feature>
<dbReference type="PANTHER" id="PTHR18919:SF107">
    <property type="entry name" value="ACETYL-COA ACETYLTRANSFERASE, CYTOSOLIC"/>
    <property type="match status" value="1"/>
</dbReference>
<evidence type="ECO:0000259" key="9">
    <source>
        <dbReference type="Pfam" id="PF00108"/>
    </source>
</evidence>
<evidence type="ECO:0000313" key="11">
    <source>
        <dbReference type="EMBL" id="MDR7166205.1"/>
    </source>
</evidence>
<evidence type="ECO:0000259" key="10">
    <source>
        <dbReference type="Pfam" id="PF02803"/>
    </source>
</evidence>
<dbReference type="Proteomes" id="UP001262032">
    <property type="component" value="Unassembled WGS sequence"/>
</dbReference>
<name>A0AAW8NHI6_PSEOX</name>
<feature type="active site" description="Proton acceptor" evidence="7">
    <location>
        <position position="389"/>
    </location>
</feature>
<reference evidence="11" key="1">
    <citation type="submission" date="2023-07" db="EMBL/GenBank/DDBJ databases">
        <title>Sorghum-associated microbial communities from plants grown in Nebraska, USA.</title>
        <authorList>
            <person name="Schachtman D."/>
        </authorList>
    </citation>
    <scope>NUCLEOTIDE SEQUENCE</scope>
    <source>
        <strain evidence="11">BE261</strain>
    </source>
</reference>
<gene>
    <name evidence="11" type="ORF">J2X12_004259</name>
</gene>
<feature type="domain" description="Thiolase N-terminal" evidence="9">
    <location>
        <begin position="15"/>
        <end position="272"/>
    </location>
</feature>
<dbReference type="RefSeq" id="WP_310258641.1">
    <property type="nucleotide sequence ID" value="NZ_JAVDWN010000032.1"/>
</dbReference>